<dbReference type="STRING" id="703135.A0A2A9NF14"/>
<accession>A0A2A9NF14</accession>
<gene>
    <name evidence="2" type="ORF">AMATHDRAFT_153639</name>
</gene>
<dbReference type="AlphaFoldDB" id="A0A2A9NF14"/>
<keyword evidence="3" id="KW-1185">Reference proteome</keyword>
<dbReference type="Gene3D" id="3.40.50.1820">
    <property type="entry name" value="alpha/beta hydrolase"/>
    <property type="match status" value="1"/>
</dbReference>
<name>A0A2A9NF14_9AGAR</name>
<dbReference type="EMBL" id="KZ302154">
    <property type="protein sequence ID" value="PFH46851.1"/>
    <property type="molecule type" value="Genomic_DNA"/>
</dbReference>
<sequence length="362" mass="40516">MLGLQVEAFVFNTPFIYPATSSLSSQGSSESRSSPLKMTAKRYTLGNSADNVYGLTLLFAHCIGSHKEQWEPTILRLFHNQLSGPRSRRIREAWSFDWQSHGDSAGLNQEALKTRPDGVCAGILEEAIYEWAPAISAFVHSKHMKGHRIVALGHSAGAAAVLLSIKDFPLSEPPYLSVILIEPSIAPRDVYNSRYEERRAVLEYAVSSTSMRRDTWASRKDAFAYFKSRAPWKLWDERVVRLLVEHGLQEVSGGVKLKCDRRQEAVSYADTEPHFEGANTISRLCHSVHIHLIFGAVNDFVPDFIQYSLSDTSKGRYVASVSKIKRAGHMIVQEQPDKLADSISEILDNIGAGVYQHVRSRL</sequence>
<proteinExistence type="predicted"/>
<evidence type="ECO:0000313" key="2">
    <source>
        <dbReference type="EMBL" id="PFH46851.1"/>
    </source>
</evidence>
<dbReference type="InterPro" id="IPR029058">
    <property type="entry name" value="AB_hydrolase_fold"/>
</dbReference>
<dbReference type="InterPro" id="IPR000073">
    <property type="entry name" value="AB_hydrolase_1"/>
</dbReference>
<dbReference type="Pfam" id="PF12697">
    <property type="entry name" value="Abhydrolase_6"/>
    <property type="match status" value="1"/>
</dbReference>
<dbReference type="SUPFAM" id="SSF53474">
    <property type="entry name" value="alpha/beta-Hydrolases"/>
    <property type="match status" value="1"/>
</dbReference>
<reference evidence="2 3" key="1">
    <citation type="submission" date="2014-02" db="EMBL/GenBank/DDBJ databases">
        <title>Transposable element dynamics among asymbiotic and ectomycorrhizal Amanita fungi.</title>
        <authorList>
            <consortium name="DOE Joint Genome Institute"/>
            <person name="Hess J."/>
            <person name="Skrede I."/>
            <person name="Wolfe B."/>
            <person name="LaButti K."/>
            <person name="Ohm R.A."/>
            <person name="Grigoriev I.V."/>
            <person name="Pringle A."/>
        </authorList>
    </citation>
    <scope>NUCLEOTIDE SEQUENCE [LARGE SCALE GENOMIC DNA]</scope>
    <source>
        <strain evidence="2 3">SKay4041</strain>
    </source>
</reference>
<dbReference type="Proteomes" id="UP000242287">
    <property type="component" value="Unassembled WGS sequence"/>
</dbReference>
<protein>
    <recommendedName>
        <fullName evidence="1">AB hydrolase-1 domain-containing protein</fullName>
    </recommendedName>
</protein>
<evidence type="ECO:0000313" key="3">
    <source>
        <dbReference type="Proteomes" id="UP000242287"/>
    </source>
</evidence>
<feature type="domain" description="AB hydrolase-1" evidence="1">
    <location>
        <begin position="57"/>
        <end position="341"/>
    </location>
</feature>
<organism evidence="2 3">
    <name type="scientific">Amanita thiersii Skay4041</name>
    <dbReference type="NCBI Taxonomy" id="703135"/>
    <lineage>
        <taxon>Eukaryota</taxon>
        <taxon>Fungi</taxon>
        <taxon>Dikarya</taxon>
        <taxon>Basidiomycota</taxon>
        <taxon>Agaricomycotina</taxon>
        <taxon>Agaricomycetes</taxon>
        <taxon>Agaricomycetidae</taxon>
        <taxon>Agaricales</taxon>
        <taxon>Pluteineae</taxon>
        <taxon>Amanitaceae</taxon>
        <taxon>Amanita</taxon>
    </lineage>
</organism>
<dbReference type="OrthoDB" id="94039at2759"/>
<evidence type="ECO:0000259" key="1">
    <source>
        <dbReference type="Pfam" id="PF12697"/>
    </source>
</evidence>